<keyword evidence="2" id="KW-1185">Reference proteome</keyword>
<proteinExistence type="predicted"/>
<dbReference type="EMBL" id="FN648475">
    <property type="protein sequence ID" value="CBJ26331.1"/>
    <property type="molecule type" value="Genomic_DNA"/>
</dbReference>
<evidence type="ECO:0008006" key="3">
    <source>
        <dbReference type="Google" id="ProtNLM"/>
    </source>
</evidence>
<dbReference type="InParanoid" id="D7FVF9"/>
<organism evidence="1 2">
    <name type="scientific">Ectocarpus siliculosus</name>
    <name type="common">Brown alga</name>
    <name type="synonym">Conferva siliculosa</name>
    <dbReference type="NCBI Taxonomy" id="2880"/>
    <lineage>
        <taxon>Eukaryota</taxon>
        <taxon>Sar</taxon>
        <taxon>Stramenopiles</taxon>
        <taxon>Ochrophyta</taxon>
        <taxon>PX clade</taxon>
        <taxon>Phaeophyceae</taxon>
        <taxon>Ectocarpales</taxon>
        <taxon>Ectocarpaceae</taxon>
        <taxon>Ectocarpus</taxon>
    </lineage>
</organism>
<name>D7FVF9_ECTSI</name>
<accession>D7FVF9</accession>
<gene>
    <name evidence="1" type="ORF">Esi_0029_0146</name>
</gene>
<protein>
    <recommendedName>
        <fullName evidence="3">Pentatricopeptide repeat-containing protein</fullName>
    </recommendedName>
</protein>
<dbReference type="Gene3D" id="1.25.40.10">
    <property type="entry name" value="Tetratricopeptide repeat domain"/>
    <property type="match status" value="1"/>
</dbReference>
<reference evidence="1 2" key="1">
    <citation type="journal article" date="2010" name="Nature">
        <title>The Ectocarpus genome and the independent evolution of multicellularity in brown algae.</title>
        <authorList>
            <person name="Cock J.M."/>
            <person name="Sterck L."/>
            <person name="Rouze P."/>
            <person name="Scornet D."/>
            <person name="Allen A.E."/>
            <person name="Amoutzias G."/>
            <person name="Anthouard V."/>
            <person name="Artiguenave F."/>
            <person name="Aury J.M."/>
            <person name="Badger J.H."/>
            <person name="Beszteri B."/>
            <person name="Billiau K."/>
            <person name="Bonnet E."/>
            <person name="Bothwell J.H."/>
            <person name="Bowler C."/>
            <person name="Boyen C."/>
            <person name="Brownlee C."/>
            <person name="Carrano C.J."/>
            <person name="Charrier B."/>
            <person name="Cho G.Y."/>
            <person name="Coelho S.M."/>
            <person name="Collen J."/>
            <person name="Corre E."/>
            <person name="Da Silva C."/>
            <person name="Delage L."/>
            <person name="Delaroque N."/>
            <person name="Dittami S.M."/>
            <person name="Doulbeau S."/>
            <person name="Elias M."/>
            <person name="Farnham G."/>
            <person name="Gachon C.M."/>
            <person name="Gschloessl B."/>
            <person name="Heesch S."/>
            <person name="Jabbari K."/>
            <person name="Jubin C."/>
            <person name="Kawai H."/>
            <person name="Kimura K."/>
            <person name="Kloareg B."/>
            <person name="Kupper F.C."/>
            <person name="Lang D."/>
            <person name="Le Bail A."/>
            <person name="Leblanc C."/>
            <person name="Lerouge P."/>
            <person name="Lohr M."/>
            <person name="Lopez P.J."/>
            <person name="Martens C."/>
            <person name="Maumus F."/>
            <person name="Michel G."/>
            <person name="Miranda-Saavedra D."/>
            <person name="Morales J."/>
            <person name="Moreau H."/>
            <person name="Motomura T."/>
            <person name="Nagasato C."/>
            <person name="Napoli C.A."/>
            <person name="Nelson D.R."/>
            <person name="Nyvall-Collen P."/>
            <person name="Peters A.F."/>
            <person name="Pommier C."/>
            <person name="Potin P."/>
            <person name="Poulain J."/>
            <person name="Quesneville H."/>
            <person name="Read B."/>
            <person name="Rensing S.A."/>
            <person name="Ritter A."/>
            <person name="Rousvoal S."/>
            <person name="Samanta M."/>
            <person name="Samson G."/>
            <person name="Schroeder D.C."/>
            <person name="Segurens B."/>
            <person name="Strittmatter M."/>
            <person name="Tonon T."/>
            <person name="Tregear J.W."/>
            <person name="Valentin K."/>
            <person name="von Dassow P."/>
            <person name="Yamagishi T."/>
            <person name="Van de Peer Y."/>
            <person name="Wincker P."/>
        </authorList>
    </citation>
    <scope>NUCLEOTIDE SEQUENCE [LARGE SCALE GENOMIC DNA]</scope>
    <source>
        <strain evidence="2">Ec32 / CCAP1310/4</strain>
    </source>
</reference>
<evidence type="ECO:0000313" key="1">
    <source>
        <dbReference type="EMBL" id="CBJ26331.1"/>
    </source>
</evidence>
<dbReference type="AlphaFoldDB" id="D7FVF9"/>
<dbReference type="EMBL" id="FN649742">
    <property type="protein sequence ID" value="CBJ26331.1"/>
    <property type="molecule type" value="Genomic_DNA"/>
</dbReference>
<evidence type="ECO:0000313" key="2">
    <source>
        <dbReference type="Proteomes" id="UP000002630"/>
    </source>
</evidence>
<dbReference type="Proteomes" id="UP000002630">
    <property type="component" value="Linkage Group LG17"/>
</dbReference>
<dbReference type="InterPro" id="IPR011990">
    <property type="entry name" value="TPR-like_helical_dom_sf"/>
</dbReference>
<sequence>MVLGRYEKVMVEMTNRGIAPDSIVIDGVVGGFVQSGDVGEAISFAQHAYNQYGCAPTAGKFCRVVHAAAALDDGQHEARRAIVVAEQMWEGDWRGEGKTSHPVLGHANLRRLLEERGAFDY</sequence>